<proteinExistence type="predicted"/>
<organism evidence="2 3">
    <name type="scientific">Treponema pallidum subsp. pallidum (strain SS14)</name>
    <dbReference type="NCBI Taxonomy" id="455434"/>
    <lineage>
        <taxon>Bacteria</taxon>
        <taxon>Pseudomonadati</taxon>
        <taxon>Spirochaetota</taxon>
        <taxon>Spirochaetia</taxon>
        <taxon>Spirochaetales</taxon>
        <taxon>Treponemataceae</taxon>
        <taxon>Treponema</taxon>
    </lineage>
</organism>
<dbReference type="Proteomes" id="UP000001202">
    <property type="component" value="Chromosome"/>
</dbReference>
<evidence type="ECO:0000313" key="2">
    <source>
        <dbReference type="EMBL" id="ACD71360.1"/>
    </source>
</evidence>
<keyword evidence="1" id="KW-0812">Transmembrane</keyword>
<reference evidence="2 3" key="1">
    <citation type="journal article" date="2008" name="BMC Microbiol.">
        <title>Complete genome sequence of Treponema pallidum ssp. pallidum strain SS14 determined with oligonucleotide arrays.</title>
        <authorList>
            <person name="Matejkova P."/>
            <person name="Strouhal M."/>
            <person name="Smajs D."/>
            <person name="Norris S.J."/>
            <person name="Palzkill T."/>
            <person name="Petrosino J.F."/>
            <person name="Sodergren E."/>
            <person name="Norton J.E."/>
            <person name="Singh J."/>
            <person name="Richmond T.A."/>
            <person name="Molla M.N."/>
            <person name="Albert T.J."/>
            <person name="Weinstock G.M."/>
        </authorList>
    </citation>
    <scope>NUCLEOTIDE SEQUENCE [LARGE SCALE GENOMIC DNA]</scope>
    <source>
        <strain evidence="2 3">SS14</strain>
    </source>
</reference>
<sequence>MALSVLDRAKRKFAQEKYGEVIKLLEPCVLDYHESFVFHLYLGLACLHEGIVTGAVSYLGRARQIKMSHPTLLCAEAALALKRRDTNRAVERYIAVLDADPKHRLAQKGLNALKAHHTPESLAGFIQSGKVKALYPRPGVAEYRRRSVVCAVGVGCLCTLLVGALGIAGLRVWHSGLWRGTARTSRADVSFLTLTKEEYARPLEGSGSYRYTLSKQDVLQSYANAQKYFQTFKDNAAQVEINKLLASNASHSIKRRARMLMDYFALPTFDTFPDEDNYPYVQVREQKGLYLDCWVVWQGMAANVKRTERSVSFNLLVGYDRLTKLEGIVPVFCNFVVSVDPQKPIRVLGKVQMRGDILYLKARSVFQSVHSQSGTVSGDRQGAAAVLKAG</sequence>
<accession>A0A0H3BK10</accession>
<dbReference type="Gene3D" id="1.25.40.10">
    <property type="entry name" value="Tetratricopeptide repeat domain"/>
    <property type="match status" value="1"/>
</dbReference>
<evidence type="ECO:0000313" key="3">
    <source>
        <dbReference type="Proteomes" id="UP000001202"/>
    </source>
</evidence>
<dbReference type="RefSeq" id="WP_010882387.1">
    <property type="nucleotide sequence ID" value="NC_010741.1"/>
</dbReference>
<dbReference type="PATRIC" id="fig|455434.6.peg.930"/>
<feature type="transmembrane region" description="Helical" evidence="1">
    <location>
        <begin position="147"/>
        <end position="173"/>
    </location>
</feature>
<dbReference type="GeneID" id="93876692"/>
<name>A0A0H3BK10_TREPS</name>
<evidence type="ECO:0008006" key="4">
    <source>
        <dbReference type="Google" id="ProtNLM"/>
    </source>
</evidence>
<dbReference type="EMBL" id="CP000805">
    <property type="protein sequence ID" value="ACD71360.1"/>
    <property type="molecule type" value="Genomic_DNA"/>
</dbReference>
<keyword evidence="1" id="KW-0472">Membrane</keyword>
<dbReference type="SUPFAM" id="SSF48452">
    <property type="entry name" value="TPR-like"/>
    <property type="match status" value="1"/>
</dbReference>
<keyword evidence="1" id="KW-1133">Transmembrane helix</keyword>
<dbReference type="InterPro" id="IPR011990">
    <property type="entry name" value="TPR-like_helical_dom_sf"/>
</dbReference>
<dbReference type="KEGG" id="tpp:TPASS_0944"/>
<protein>
    <recommendedName>
        <fullName evidence="4">Tetratricopeptide repeat protein</fullName>
    </recommendedName>
</protein>
<dbReference type="AlphaFoldDB" id="A0A0H3BK10"/>
<feature type="transmembrane region" description="Helical" evidence="1">
    <location>
        <begin position="36"/>
        <end position="59"/>
    </location>
</feature>
<gene>
    <name evidence="2" type="ordered locus">TPASS_0944</name>
</gene>
<evidence type="ECO:0000256" key="1">
    <source>
        <dbReference type="SAM" id="Phobius"/>
    </source>
</evidence>